<reference evidence="1" key="1">
    <citation type="submission" date="2022-10" db="EMBL/GenBank/DDBJ databases">
        <title>Genome Sequence of Xylaria curta.</title>
        <authorList>
            <person name="Buettner E."/>
        </authorList>
    </citation>
    <scope>NUCLEOTIDE SEQUENCE</scope>
    <source>
        <strain evidence="1">Babe10</strain>
    </source>
</reference>
<keyword evidence="2" id="KW-1185">Reference proteome</keyword>
<accession>A0ACC1PF36</accession>
<proteinExistence type="predicted"/>
<name>A0ACC1PF36_9PEZI</name>
<comment type="caution">
    <text evidence="1">The sequence shown here is derived from an EMBL/GenBank/DDBJ whole genome shotgun (WGS) entry which is preliminary data.</text>
</comment>
<evidence type="ECO:0000313" key="1">
    <source>
        <dbReference type="EMBL" id="KAJ2990253.1"/>
    </source>
</evidence>
<protein>
    <submittedName>
        <fullName evidence="1">Uncharacterized protein</fullName>
    </submittedName>
</protein>
<dbReference type="Proteomes" id="UP001143856">
    <property type="component" value="Unassembled WGS sequence"/>
</dbReference>
<evidence type="ECO:0000313" key="2">
    <source>
        <dbReference type="Proteomes" id="UP001143856"/>
    </source>
</evidence>
<organism evidence="1 2">
    <name type="scientific">Xylaria curta</name>
    <dbReference type="NCBI Taxonomy" id="42375"/>
    <lineage>
        <taxon>Eukaryota</taxon>
        <taxon>Fungi</taxon>
        <taxon>Dikarya</taxon>
        <taxon>Ascomycota</taxon>
        <taxon>Pezizomycotina</taxon>
        <taxon>Sordariomycetes</taxon>
        <taxon>Xylariomycetidae</taxon>
        <taxon>Xylariales</taxon>
        <taxon>Xylariaceae</taxon>
        <taxon>Xylaria</taxon>
    </lineage>
</organism>
<sequence>MTCVGIRYADRLVRAQSGDEGATSSWSGFGQFPAGVGRFVESSHHSPPSPLSPQPRTSREGENLDGVGTHKVHNEAVARMTPLYVDTIYKYTGPVCT</sequence>
<gene>
    <name evidence="1" type="ORF">NUW58_g3046</name>
</gene>
<dbReference type="EMBL" id="JAPDGR010000437">
    <property type="protein sequence ID" value="KAJ2990253.1"/>
    <property type="molecule type" value="Genomic_DNA"/>
</dbReference>